<dbReference type="InterPro" id="IPR052499">
    <property type="entry name" value="C.elegans_NHRs"/>
</dbReference>
<dbReference type="InterPro" id="IPR016024">
    <property type="entry name" value="ARM-type_fold"/>
</dbReference>
<dbReference type="Proteomes" id="UP001303046">
    <property type="component" value="Unassembled WGS sequence"/>
</dbReference>
<dbReference type="SMART" id="SM00430">
    <property type="entry name" value="HOLI"/>
    <property type="match status" value="2"/>
</dbReference>
<accession>A0ABR1DMK5</accession>
<keyword evidence="3" id="KW-0675">Receptor</keyword>
<dbReference type="Pfam" id="PF00104">
    <property type="entry name" value="Hormone_recep"/>
    <property type="match status" value="2"/>
</dbReference>
<dbReference type="PANTHER" id="PTHR47630">
    <property type="entry name" value="NUCLEAR HORMONE RECEPTOR FAMILY-RELATED-RELATED"/>
    <property type="match status" value="1"/>
</dbReference>
<evidence type="ECO:0000256" key="2">
    <source>
        <dbReference type="ARBA" id="ARBA00023163"/>
    </source>
</evidence>
<dbReference type="InterPro" id="IPR035500">
    <property type="entry name" value="NHR-like_dom_sf"/>
</dbReference>
<proteinExistence type="predicted"/>
<evidence type="ECO:0000313" key="6">
    <source>
        <dbReference type="Proteomes" id="UP001303046"/>
    </source>
</evidence>
<reference evidence="5 6" key="1">
    <citation type="submission" date="2023-08" db="EMBL/GenBank/DDBJ databases">
        <title>A Necator americanus chromosomal reference genome.</title>
        <authorList>
            <person name="Ilik V."/>
            <person name="Petrzelkova K.J."/>
            <person name="Pardy F."/>
            <person name="Fuh T."/>
            <person name="Niatou-Singa F.S."/>
            <person name="Gouil Q."/>
            <person name="Baker L."/>
            <person name="Ritchie M.E."/>
            <person name="Jex A.R."/>
            <person name="Gazzola D."/>
            <person name="Li H."/>
            <person name="Toshio Fujiwara R."/>
            <person name="Zhan B."/>
            <person name="Aroian R.V."/>
            <person name="Pafco B."/>
            <person name="Schwarz E.M."/>
        </authorList>
    </citation>
    <scope>NUCLEOTIDE SEQUENCE [LARGE SCALE GENOMIC DNA]</scope>
    <source>
        <strain evidence="5 6">Aroian</strain>
        <tissue evidence="5">Whole animal</tissue>
    </source>
</reference>
<organism evidence="5 6">
    <name type="scientific">Necator americanus</name>
    <name type="common">Human hookworm</name>
    <dbReference type="NCBI Taxonomy" id="51031"/>
    <lineage>
        <taxon>Eukaryota</taxon>
        <taxon>Metazoa</taxon>
        <taxon>Ecdysozoa</taxon>
        <taxon>Nematoda</taxon>
        <taxon>Chromadorea</taxon>
        <taxon>Rhabditida</taxon>
        <taxon>Rhabditina</taxon>
        <taxon>Rhabditomorpha</taxon>
        <taxon>Strongyloidea</taxon>
        <taxon>Ancylostomatidae</taxon>
        <taxon>Bunostominae</taxon>
        <taxon>Necator</taxon>
    </lineage>
</organism>
<keyword evidence="6" id="KW-1185">Reference proteome</keyword>
<keyword evidence="2" id="KW-0804">Transcription</keyword>
<evidence type="ECO:0000313" key="5">
    <source>
        <dbReference type="EMBL" id="KAK6751647.1"/>
    </source>
</evidence>
<dbReference type="EMBL" id="JAVFWL010000004">
    <property type="protein sequence ID" value="KAK6751647.1"/>
    <property type="molecule type" value="Genomic_DNA"/>
</dbReference>
<gene>
    <name evidence="5" type="primary">Necator_chrIV.g16504</name>
    <name evidence="5" type="ORF">RB195_003207</name>
</gene>
<evidence type="ECO:0000259" key="4">
    <source>
        <dbReference type="PROSITE" id="PS51843"/>
    </source>
</evidence>
<evidence type="ECO:0000256" key="3">
    <source>
        <dbReference type="ARBA" id="ARBA00023170"/>
    </source>
</evidence>
<feature type="domain" description="NR LBD" evidence="4">
    <location>
        <begin position="559"/>
        <end position="798"/>
    </location>
</feature>
<dbReference type="SUPFAM" id="SSF48508">
    <property type="entry name" value="Nuclear receptor ligand-binding domain"/>
    <property type="match status" value="2"/>
</dbReference>
<evidence type="ECO:0000256" key="1">
    <source>
        <dbReference type="ARBA" id="ARBA00023015"/>
    </source>
</evidence>
<dbReference type="Gene3D" id="1.10.565.10">
    <property type="entry name" value="Retinoid X Receptor"/>
    <property type="match status" value="2"/>
</dbReference>
<name>A0ABR1DMK5_NECAM</name>
<keyword evidence="1" id="KW-0805">Transcription regulation</keyword>
<sequence>MDNVDDEYERLVGHLHDCTWTAKSFKTTKRRLSPEAYTKEEQKCLLKLQRRDRAFTTPVGTSPIVKMTALRSPDGTTRAGDGKEDEKAIHNFHSDLFDSHNRAPPGPERIKLEHVKYLPPVFINTNEALHSLSVGMHATLENAMRGLEVDYVGMKVDDRHYHHLRFADDIILITARINQAKRMLAEFDETCKKIILQLNLDKIMFVVTGTLLRLLSFADVGRLRKNKPVTDSSNSRSVVPYLSSAEMEVKLNELYDAVSVGIHFVHDLQKTPRALDYARTLVHIEKLCENPGARRTNFDYSVDMSLAEALRKPHLCCARTPIGWNQDEFVETENLLDTLKQIYCRTVTLFADFASGCPELALLEEQDKLAICSKNYCGCVLFTLAYNAYLNDYYGILFPHGFKYSLSTKKDEHEFDEFLQTLFDYLHSNVVRVFRETGITTEEYTFVKTLILFSGGEFILIPLTDAGLSIVLRARRKYAALLSELITTTRPELSSVEAMNRLTRLFSLIPHMMHASEFDNLYCGKMPLRCTEAPREKLRTQLRKICDSTEEPLVSFSYSLDTSLADVLEKPHLCCHRTPIGWSQSGLAKGDNILEVLKESYCRSITHFADFAASCPELQMLEAKDRLAMCSANYCGVTLFLMVYNTYLKGCTGLLFPHGFTYKSSEKQHHEFDGFLQELVDYLHRNVVTVFREEKVTIEEYSLLKTLVLFAGTISLTDEGFDIVSGARRKYGALLAEYIVTSRTDLSPADQMERLLRLCSVVPHMMHASERDNSYCARMVLMNIGNLTGPLSYDLHIHLAQRDKMCKCSCYFFTWEVQALAVSFSFGTSRGAGTMKMPLLFPIMSRMCPCILFGMGDLKEPCSASLRSPCDNLDGEGPFRRFALLLSLPPRTKNQFMNAKVAESILSKIPDGLLEELLATDDEHLVSFQDLAVDVLETLLPYCHGSTLRNLSHLIPHLVHRLELTKDNMNALSSISKCIITLCFEIGSGNTEFVHDTADILTSFCVGNPKDFPFTPILERLVDCMLTLQHHSENYELVSKEHCWPKNVRTLVHAFLKTRTEMLSDAMRIAVFRLAKEVVETLGTNWFAEDVGLLLLLVHLVVVQTRMCLDEPTTINPESLAVCFHILESAIRCAEESSFVDDSSATQIAKSVREAALYSIQYWVEAKEQNECLPSEVELMIYRFTCCFLAIGGAQMLPESLLQKCSVHMLHVFEQSISSGDFTTACLLLPNLHDLPRLADNTITLITDLVLSQYPHLQWKQTVDEAVASLENLKSRVDFYSKKTVKEACLKLKAIPDCELGELLSNL</sequence>
<protein>
    <recommendedName>
        <fullName evidence="4">NR LBD domain-containing protein</fullName>
    </recommendedName>
</protein>
<dbReference type="SUPFAM" id="SSF48371">
    <property type="entry name" value="ARM repeat"/>
    <property type="match status" value="1"/>
</dbReference>
<feature type="domain" description="NR LBD" evidence="4">
    <location>
        <begin position="302"/>
        <end position="545"/>
    </location>
</feature>
<dbReference type="InterPro" id="IPR000536">
    <property type="entry name" value="Nucl_hrmn_rcpt_lig-bd"/>
</dbReference>
<comment type="caution">
    <text evidence="5">The sequence shown here is derived from an EMBL/GenBank/DDBJ whole genome shotgun (WGS) entry which is preliminary data.</text>
</comment>
<dbReference type="PROSITE" id="PS51843">
    <property type="entry name" value="NR_LBD"/>
    <property type="match status" value="2"/>
</dbReference>